<evidence type="ECO:0008006" key="4">
    <source>
        <dbReference type="Google" id="ProtNLM"/>
    </source>
</evidence>
<comment type="caution">
    <text evidence="2">The sequence shown here is derived from an EMBL/GenBank/DDBJ whole genome shotgun (WGS) entry which is preliminary data.</text>
</comment>
<name>A0ABV7M4S4_9GAMM</name>
<evidence type="ECO:0000313" key="3">
    <source>
        <dbReference type="Proteomes" id="UP001595640"/>
    </source>
</evidence>
<protein>
    <recommendedName>
        <fullName evidence="4">Tail assembly chaperone</fullName>
    </recommendedName>
</protein>
<feature type="compositionally biased region" description="Low complexity" evidence="1">
    <location>
        <begin position="153"/>
        <end position="165"/>
    </location>
</feature>
<dbReference type="Proteomes" id="UP001595640">
    <property type="component" value="Unassembled WGS sequence"/>
</dbReference>
<feature type="region of interest" description="Disordered" evidence="1">
    <location>
        <begin position="138"/>
        <end position="165"/>
    </location>
</feature>
<evidence type="ECO:0000256" key="1">
    <source>
        <dbReference type="SAM" id="MobiDB-lite"/>
    </source>
</evidence>
<evidence type="ECO:0000313" key="2">
    <source>
        <dbReference type="EMBL" id="MFC3293257.1"/>
    </source>
</evidence>
<dbReference type="EMBL" id="JBHRUH010000031">
    <property type="protein sequence ID" value="MFC3293257.1"/>
    <property type="molecule type" value="Genomic_DNA"/>
</dbReference>
<gene>
    <name evidence="2" type="ORF">ACFOEI_14465</name>
</gene>
<organism evidence="2 3">
    <name type="scientific">Modicisalibacter luteus</name>
    <dbReference type="NCBI Taxonomy" id="453962"/>
    <lineage>
        <taxon>Bacteria</taxon>
        <taxon>Pseudomonadati</taxon>
        <taxon>Pseudomonadota</taxon>
        <taxon>Gammaproteobacteria</taxon>
        <taxon>Oceanospirillales</taxon>
        <taxon>Halomonadaceae</taxon>
        <taxon>Modicisalibacter</taxon>
    </lineage>
</organism>
<proteinExistence type="predicted"/>
<dbReference type="RefSeq" id="WP_019020572.1">
    <property type="nucleotide sequence ID" value="NZ_BMXD01000001.1"/>
</dbReference>
<keyword evidence="3" id="KW-1185">Reference proteome</keyword>
<sequence>MEFDIQKFTGTVFRAREEDVEVPDLAPYFKGLGDQGKPVWRVRGLTGAELAKVNEAKERNRARSAIADGLLSSQGEAVTAAVRELLGEGDAVPDDLAKRIEMLVIGSVAPECTHQLATKLAGAFPVEFYQLTTKITQLTGMGGEPGKPKRSSSKATSAPPSSSAT</sequence>
<reference evidence="3" key="1">
    <citation type="journal article" date="2019" name="Int. J. Syst. Evol. Microbiol.">
        <title>The Global Catalogue of Microorganisms (GCM) 10K type strain sequencing project: providing services to taxonomists for standard genome sequencing and annotation.</title>
        <authorList>
            <consortium name="The Broad Institute Genomics Platform"/>
            <consortium name="The Broad Institute Genome Sequencing Center for Infectious Disease"/>
            <person name="Wu L."/>
            <person name="Ma J."/>
        </authorList>
    </citation>
    <scope>NUCLEOTIDE SEQUENCE [LARGE SCALE GENOMIC DNA]</scope>
    <source>
        <strain evidence="3">KCTC 12847</strain>
    </source>
</reference>
<accession>A0ABV7M4S4</accession>